<dbReference type="EC" id="3.1.22.-" evidence="15"/>
<dbReference type="Pfam" id="PF02732">
    <property type="entry name" value="ERCC4"/>
    <property type="match status" value="1"/>
</dbReference>
<evidence type="ECO:0000256" key="15">
    <source>
        <dbReference type="RuleBase" id="RU369042"/>
    </source>
</evidence>
<comment type="function">
    <text evidence="15">Interacts with EME1 to form a DNA structure-specific endonuclease with substrate preference for branched DNA structures with a 5'-end at the branch nick. Typical substrates include 3'-flap structures, D-loops, replication forks and nicked Holliday junctions. May be required in mitosis for the processing of stalled or collapsed replication fork intermediates. May be required in meiosis for the repair of meiosis-specific double strand breaks subsequent to single-end invasion (SEI).</text>
</comment>
<keyword evidence="10 15" id="KW-0460">Magnesium</keyword>
<dbReference type="GO" id="GO:0048257">
    <property type="term" value="F:3'-flap endonuclease activity"/>
    <property type="evidence" value="ECO:0007669"/>
    <property type="project" value="TreeGrafter"/>
</dbReference>
<dbReference type="GO" id="GO:0000727">
    <property type="term" value="P:double-strand break repair via break-induced replication"/>
    <property type="evidence" value="ECO:0007669"/>
    <property type="project" value="UniProtKB-UniRule"/>
</dbReference>
<dbReference type="Gene3D" id="3.40.50.10130">
    <property type="match status" value="1"/>
</dbReference>
<dbReference type="GO" id="GO:0031573">
    <property type="term" value="P:mitotic intra-S DNA damage checkpoint signaling"/>
    <property type="evidence" value="ECO:0007669"/>
    <property type="project" value="TreeGrafter"/>
</dbReference>
<dbReference type="Proteomes" id="UP000271098">
    <property type="component" value="Unassembled WGS sequence"/>
</dbReference>
<evidence type="ECO:0000256" key="13">
    <source>
        <dbReference type="ARBA" id="ARBA00023242"/>
    </source>
</evidence>
<dbReference type="SUPFAM" id="SSF52980">
    <property type="entry name" value="Restriction endonuclease-like"/>
    <property type="match status" value="1"/>
</dbReference>
<keyword evidence="6 15" id="KW-0479">Metal-binding</keyword>
<dbReference type="GO" id="GO:0048476">
    <property type="term" value="C:Holliday junction resolvase complex"/>
    <property type="evidence" value="ECO:0007669"/>
    <property type="project" value="UniProtKB-UniRule"/>
</dbReference>
<keyword evidence="9 15" id="KW-0378">Hydrolase</keyword>
<evidence type="ECO:0000256" key="2">
    <source>
        <dbReference type="ARBA" id="ARBA00004123"/>
    </source>
</evidence>
<dbReference type="GO" id="GO:0003677">
    <property type="term" value="F:DNA binding"/>
    <property type="evidence" value="ECO:0007669"/>
    <property type="project" value="UniProtKB-UniRule"/>
</dbReference>
<evidence type="ECO:0000256" key="6">
    <source>
        <dbReference type="ARBA" id="ARBA00022723"/>
    </source>
</evidence>
<evidence type="ECO:0000313" key="18">
    <source>
        <dbReference type="EMBL" id="VDN25219.1"/>
    </source>
</evidence>
<dbReference type="GO" id="GO:0005634">
    <property type="term" value="C:nucleus"/>
    <property type="evidence" value="ECO:0007669"/>
    <property type="project" value="UniProtKB-SubCell"/>
</dbReference>
<sequence>MQYISGIGDHIARKLEGAWEVFCSQNPVPPTVKQIDQLKTGDFMQFITSANFLEHRSGPRITTATRPLPAIGELQDTDDQPAESGQSWITKRKRPPKRTHLSQSPKKAATPDAALSILSSEQRCSKEDVGLRPTAARVDDMINEIFADIDDSPGQIDAITEANESGLLYHSPSALAHPRVLLIVDNRETGNTKKFRQMCSVFQKKDIYYELRSLSVGDYLWIMRMPDGTEMVLDYIVERKTFDDLWHSIKQKRYDEQKQRLMTIGIPNVVYIVEGSTAPAEAAVEQALVTTHIENRFLVYRTSNMEQTSLLLSKITERLIRRAREQELVGMSFEDFQKQSKKTQRRSVKDIFLRQLLVCPQMSIQKASLVTDRFPSFASLTRLYSSLPKEQRATALSENVPGISRGASANMAKFFGRV</sequence>
<dbReference type="InterPro" id="IPR006166">
    <property type="entry name" value="ERCC4_domain"/>
</dbReference>
<keyword evidence="19" id="KW-1185">Reference proteome</keyword>
<dbReference type="GO" id="GO:0008821">
    <property type="term" value="F:crossover junction DNA endonuclease activity"/>
    <property type="evidence" value="ECO:0007669"/>
    <property type="project" value="UniProtKB-UniRule"/>
</dbReference>
<dbReference type="CDD" id="cd20074">
    <property type="entry name" value="XPF_nuclease_Mus81"/>
    <property type="match status" value="1"/>
</dbReference>
<dbReference type="GO" id="GO:0046872">
    <property type="term" value="F:metal ion binding"/>
    <property type="evidence" value="ECO:0007669"/>
    <property type="project" value="UniProtKB-UniRule"/>
</dbReference>
<dbReference type="InterPro" id="IPR047416">
    <property type="entry name" value="XPF_nuclease_Mus81"/>
</dbReference>
<comment type="similarity">
    <text evidence="3 15">Belongs to the XPF family.</text>
</comment>
<feature type="domain" description="ERCC4" evidence="17">
    <location>
        <begin position="181"/>
        <end position="277"/>
    </location>
</feature>
<dbReference type="GO" id="GO:0006308">
    <property type="term" value="P:DNA catabolic process"/>
    <property type="evidence" value="ECO:0007669"/>
    <property type="project" value="UniProtKB-UniRule"/>
</dbReference>
<dbReference type="GO" id="GO:0000712">
    <property type="term" value="P:resolution of meiotic recombination intermediates"/>
    <property type="evidence" value="ECO:0007669"/>
    <property type="project" value="TreeGrafter"/>
</dbReference>
<gene>
    <name evidence="18" type="ORF">GPUH_LOCUS15027</name>
</gene>
<evidence type="ECO:0000256" key="9">
    <source>
        <dbReference type="ARBA" id="ARBA00022801"/>
    </source>
</evidence>
<dbReference type="InterPro" id="IPR042530">
    <property type="entry name" value="EME1/EME2_C"/>
</dbReference>
<keyword evidence="13 15" id="KW-0539">Nucleus</keyword>
<keyword evidence="11 15" id="KW-0233">DNA recombination</keyword>
<reference evidence="18 19" key="2">
    <citation type="submission" date="2018-11" db="EMBL/GenBank/DDBJ databases">
        <authorList>
            <consortium name="Pathogen Informatics"/>
        </authorList>
    </citation>
    <scope>NUCLEOTIDE SEQUENCE [LARGE SCALE GENOMIC DNA]</scope>
</reference>
<dbReference type="WBParaSite" id="GPUH_0001504701-mRNA-1">
    <property type="protein sequence ID" value="GPUH_0001504701-mRNA-1"/>
    <property type="gene ID" value="GPUH_0001504701"/>
</dbReference>
<proteinExistence type="inferred from homology"/>
<evidence type="ECO:0000256" key="14">
    <source>
        <dbReference type="ARBA" id="ARBA00023254"/>
    </source>
</evidence>
<comment type="cofactor">
    <cofactor evidence="1 15">
        <name>Mg(2+)</name>
        <dbReference type="ChEBI" id="CHEBI:18420"/>
    </cofactor>
</comment>
<dbReference type="InterPro" id="IPR011335">
    <property type="entry name" value="Restrct_endonuc-II-like"/>
</dbReference>
<protein>
    <recommendedName>
        <fullName evidence="4 15">Crossover junction endonuclease MUS81</fullName>
        <ecNumber evidence="15">3.1.22.-</ecNumber>
    </recommendedName>
</protein>
<keyword evidence="7 15" id="KW-0255">Endonuclease</keyword>
<evidence type="ECO:0000256" key="16">
    <source>
        <dbReference type="SAM" id="MobiDB-lite"/>
    </source>
</evidence>
<evidence type="ECO:0000256" key="8">
    <source>
        <dbReference type="ARBA" id="ARBA00022763"/>
    </source>
</evidence>
<dbReference type="OrthoDB" id="5963188at2759"/>
<evidence type="ECO:0000259" key="17">
    <source>
        <dbReference type="SMART" id="SM00891"/>
    </source>
</evidence>
<keyword evidence="8 15" id="KW-0227">DNA damage</keyword>
<dbReference type="PANTHER" id="PTHR13451">
    <property type="entry name" value="CLASS II CROSSOVER JUNCTION ENDONUCLEASE MUS81"/>
    <property type="match status" value="1"/>
</dbReference>
<keyword evidence="14" id="KW-0469">Meiosis</keyword>
<dbReference type="Gene3D" id="1.10.150.670">
    <property type="entry name" value="Crossover junction endonuclease EME1, DNA-binding domain"/>
    <property type="match status" value="1"/>
</dbReference>
<evidence type="ECO:0000256" key="7">
    <source>
        <dbReference type="ARBA" id="ARBA00022759"/>
    </source>
</evidence>
<name>A0A183E236_9BILA</name>
<evidence type="ECO:0000256" key="5">
    <source>
        <dbReference type="ARBA" id="ARBA00022722"/>
    </source>
</evidence>
<feature type="compositionally biased region" description="Basic residues" evidence="16">
    <location>
        <begin position="90"/>
        <end position="100"/>
    </location>
</feature>
<evidence type="ECO:0000256" key="3">
    <source>
        <dbReference type="ARBA" id="ARBA00010015"/>
    </source>
</evidence>
<evidence type="ECO:0000256" key="11">
    <source>
        <dbReference type="ARBA" id="ARBA00023172"/>
    </source>
</evidence>
<feature type="region of interest" description="Disordered" evidence="16">
    <location>
        <begin position="62"/>
        <end position="112"/>
    </location>
</feature>
<evidence type="ECO:0000256" key="12">
    <source>
        <dbReference type="ARBA" id="ARBA00023204"/>
    </source>
</evidence>
<dbReference type="SMART" id="SM00891">
    <property type="entry name" value="ERCC4"/>
    <property type="match status" value="1"/>
</dbReference>
<dbReference type="AlphaFoldDB" id="A0A183E236"/>
<evidence type="ECO:0000256" key="4">
    <source>
        <dbReference type="ARBA" id="ARBA00017114"/>
    </source>
</evidence>
<keyword evidence="12 15" id="KW-0234">DNA repair</keyword>
<reference evidence="20" key="1">
    <citation type="submission" date="2016-06" db="UniProtKB">
        <authorList>
            <consortium name="WormBaseParasite"/>
        </authorList>
    </citation>
    <scope>IDENTIFICATION</scope>
</reference>
<dbReference type="FunFam" id="3.40.50.10130:FF:000005">
    <property type="entry name" value="crossover junction endonuclease MUS81 isoform X1"/>
    <property type="match status" value="1"/>
</dbReference>
<organism evidence="20">
    <name type="scientific">Gongylonema pulchrum</name>
    <dbReference type="NCBI Taxonomy" id="637853"/>
    <lineage>
        <taxon>Eukaryota</taxon>
        <taxon>Metazoa</taxon>
        <taxon>Ecdysozoa</taxon>
        <taxon>Nematoda</taxon>
        <taxon>Chromadorea</taxon>
        <taxon>Rhabditida</taxon>
        <taxon>Spirurina</taxon>
        <taxon>Spiruromorpha</taxon>
        <taxon>Spiruroidea</taxon>
        <taxon>Gongylonematidae</taxon>
        <taxon>Gongylonema</taxon>
    </lineage>
</organism>
<evidence type="ECO:0000256" key="10">
    <source>
        <dbReference type="ARBA" id="ARBA00022842"/>
    </source>
</evidence>
<dbReference type="InterPro" id="IPR033309">
    <property type="entry name" value="Mus81"/>
</dbReference>
<dbReference type="EMBL" id="UYRT01081944">
    <property type="protein sequence ID" value="VDN25219.1"/>
    <property type="molecule type" value="Genomic_DNA"/>
</dbReference>
<comment type="subcellular location">
    <subcellularLocation>
        <location evidence="2 15">Nucleus</location>
    </subcellularLocation>
</comment>
<keyword evidence="5 15" id="KW-0540">Nuclease</keyword>
<dbReference type="PANTHER" id="PTHR13451:SF0">
    <property type="entry name" value="CROSSOVER JUNCTION ENDONUCLEASE MUS81"/>
    <property type="match status" value="1"/>
</dbReference>
<evidence type="ECO:0000256" key="1">
    <source>
        <dbReference type="ARBA" id="ARBA00001946"/>
    </source>
</evidence>
<comment type="subunit">
    <text evidence="15">Interacts with EME1.</text>
</comment>
<evidence type="ECO:0000313" key="19">
    <source>
        <dbReference type="Proteomes" id="UP000271098"/>
    </source>
</evidence>
<evidence type="ECO:0000313" key="20">
    <source>
        <dbReference type="WBParaSite" id="GPUH_0001504701-mRNA-1"/>
    </source>
</evidence>
<accession>A0A183E236</accession>